<feature type="region of interest" description="Disordered" evidence="1">
    <location>
        <begin position="1"/>
        <end position="25"/>
    </location>
</feature>
<sequence length="109" mass="12540">MEIIDKDSANARSAHADTDRPPPDAQSMKLYHGNIDWDVAKRLLHMIYLHGPIKKTRLAMKTAVNSSTCTRYVTWLIEIGWVATNNFDEFSLTEAGLAIYKRIKWQDYV</sequence>
<dbReference type="RefSeq" id="WP_015020404.1">
    <property type="nucleotide sequence ID" value="NC_018719.1"/>
</dbReference>
<dbReference type="GeneID" id="13794971"/>
<dbReference type="SUPFAM" id="SSF46785">
    <property type="entry name" value="Winged helix' DNA-binding domain"/>
    <property type="match status" value="1"/>
</dbReference>
<protein>
    <submittedName>
        <fullName evidence="2">Uncharacterized protein</fullName>
    </submittedName>
</protein>
<evidence type="ECO:0000313" key="3">
    <source>
        <dbReference type="Proteomes" id="UP000008037"/>
    </source>
</evidence>
<dbReference type="HOGENOM" id="CLU_2177965_0_0_2"/>
<feature type="compositionally biased region" description="Basic and acidic residues" evidence="1">
    <location>
        <begin position="1"/>
        <end position="22"/>
    </location>
</feature>
<accession>K0IIT3</accession>
<gene>
    <name evidence="2" type="ordered locus">Ngar_c29520</name>
</gene>
<dbReference type="Gene3D" id="1.10.10.10">
    <property type="entry name" value="Winged helix-like DNA-binding domain superfamily/Winged helix DNA-binding domain"/>
    <property type="match status" value="1"/>
</dbReference>
<dbReference type="BioCyc" id="CNIT1237085:G1324-2952-MONOMER"/>
<dbReference type="InterPro" id="IPR036388">
    <property type="entry name" value="WH-like_DNA-bd_sf"/>
</dbReference>
<dbReference type="InterPro" id="IPR036390">
    <property type="entry name" value="WH_DNA-bd_sf"/>
</dbReference>
<dbReference type="Proteomes" id="UP000008037">
    <property type="component" value="Chromosome"/>
</dbReference>
<dbReference type="EMBL" id="CP002408">
    <property type="protein sequence ID" value="AFU59870.1"/>
    <property type="molecule type" value="Genomic_DNA"/>
</dbReference>
<dbReference type="InParanoid" id="K0IIT3"/>
<reference evidence="2 3" key="1">
    <citation type="journal article" date="2012" name="Environ. Microbiol.">
        <title>The genome of the ammonia-oxidizing Candidatus Nitrososphaera gargensis: insights into metabolic versatility and environmental adaptations.</title>
        <authorList>
            <person name="Spang A."/>
            <person name="Poehlein A."/>
            <person name="Offre P."/>
            <person name="Zumbragel S."/>
            <person name="Haider S."/>
            <person name="Rychlik N."/>
            <person name="Nowka B."/>
            <person name="Schmeisser C."/>
            <person name="Lebedeva E.V."/>
            <person name="Rattei T."/>
            <person name="Bohm C."/>
            <person name="Schmid M."/>
            <person name="Galushko A."/>
            <person name="Hatzenpichler R."/>
            <person name="Weinmaier T."/>
            <person name="Daniel R."/>
            <person name="Schleper C."/>
            <person name="Spieck E."/>
            <person name="Streit W."/>
            <person name="Wagner M."/>
        </authorList>
    </citation>
    <scope>NUCLEOTIDE SEQUENCE [LARGE SCALE GENOMIC DNA]</scope>
    <source>
        <strain evidence="3">Ga9.2</strain>
    </source>
</reference>
<dbReference type="KEGG" id="nga:Ngar_c29520"/>
<evidence type="ECO:0000313" key="2">
    <source>
        <dbReference type="EMBL" id="AFU59870.1"/>
    </source>
</evidence>
<dbReference type="OrthoDB" id="13307at2157"/>
<name>K0IIT3_NITGG</name>
<keyword evidence="3" id="KW-1185">Reference proteome</keyword>
<proteinExistence type="predicted"/>
<dbReference type="AlphaFoldDB" id="K0IIT3"/>
<organism evidence="2 3">
    <name type="scientific">Nitrososphaera gargensis (strain Ga9.2)</name>
    <dbReference type="NCBI Taxonomy" id="1237085"/>
    <lineage>
        <taxon>Archaea</taxon>
        <taxon>Nitrososphaerota</taxon>
        <taxon>Nitrososphaeria</taxon>
        <taxon>Nitrososphaerales</taxon>
        <taxon>Nitrososphaeraceae</taxon>
        <taxon>Nitrososphaera</taxon>
    </lineage>
</organism>
<evidence type="ECO:0000256" key="1">
    <source>
        <dbReference type="SAM" id="MobiDB-lite"/>
    </source>
</evidence>